<name>A0A6G5AHW5_RHIMP</name>
<accession>A0A6G5AHW5</accession>
<proteinExistence type="predicted"/>
<dbReference type="EMBL" id="GIKN01007507">
    <property type="protein sequence ID" value="NIE49780.1"/>
    <property type="molecule type" value="Transcribed_RNA"/>
</dbReference>
<keyword evidence="1" id="KW-0472">Membrane</keyword>
<organism evidence="2">
    <name type="scientific">Rhipicephalus microplus</name>
    <name type="common">Cattle tick</name>
    <name type="synonym">Boophilus microplus</name>
    <dbReference type="NCBI Taxonomy" id="6941"/>
    <lineage>
        <taxon>Eukaryota</taxon>
        <taxon>Metazoa</taxon>
        <taxon>Ecdysozoa</taxon>
        <taxon>Arthropoda</taxon>
        <taxon>Chelicerata</taxon>
        <taxon>Arachnida</taxon>
        <taxon>Acari</taxon>
        <taxon>Parasitiformes</taxon>
        <taxon>Ixodida</taxon>
        <taxon>Ixodoidea</taxon>
        <taxon>Ixodidae</taxon>
        <taxon>Rhipicephalinae</taxon>
        <taxon>Rhipicephalus</taxon>
        <taxon>Boophilus</taxon>
    </lineage>
</organism>
<evidence type="ECO:0000256" key="1">
    <source>
        <dbReference type="SAM" id="Phobius"/>
    </source>
</evidence>
<keyword evidence="1" id="KW-0812">Transmembrane</keyword>
<evidence type="ECO:0000313" key="2">
    <source>
        <dbReference type="EMBL" id="NIE49780.1"/>
    </source>
</evidence>
<dbReference type="AlphaFoldDB" id="A0A6G5AHW5"/>
<reference evidence="2" key="1">
    <citation type="submission" date="2020-03" db="EMBL/GenBank/DDBJ databases">
        <title>A transcriptome and proteome of the tick Rhipicephalus microplus shaped by the genetic composition of its hosts and developmental stage.</title>
        <authorList>
            <person name="Garcia G.R."/>
            <person name="Ribeiro J.M.C."/>
            <person name="Maruyama S.R."/>
            <person name="Gardinasse L.G."/>
            <person name="Nelson K."/>
            <person name="Ferreira B.R."/>
            <person name="Andrade T.G."/>
            <person name="Santos I.K.F.M."/>
        </authorList>
    </citation>
    <scope>NUCLEOTIDE SEQUENCE</scope>
    <source>
        <strain evidence="2">NSGR</strain>
        <tissue evidence="2">Salivary glands</tissue>
    </source>
</reference>
<protein>
    <submittedName>
        <fullName evidence="2">Uncharacterized protein</fullName>
    </submittedName>
</protein>
<feature type="transmembrane region" description="Helical" evidence="1">
    <location>
        <begin position="59"/>
        <end position="79"/>
    </location>
</feature>
<sequence>MTTVKHCNTPLTIHDMLQRSPVTLFNLSIYMCCQLQDGTASAITTTMCFNKFCVSALKLYAVFLLRGAGSCIPITILNFRANFGSFRMHSSNGLQQELAFHLSLHSNNA</sequence>
<keyword evidence="1" id="KW-1133">Transmembrane helix</keyword>